<dbReference type="AlphaFoldDB" id="A0A8H7Z7N8"/>
<comment type="caution">
    <text evidence="1">The sequence shown here is derived from an EMBL/GenBank/DDBJ whole genome shotgun (WGS) entry which is preliminary data.</text>
</comment>
<dbReference type="EMBL" id="JAEVHI010000001">
    <property type="protein sequence ID" value="KAG5303668.1"/>
    <property type="molecule type" value="Genomic_DNA"/>
</dbReference>
<sequence>MSIYVFPPLFVLGEFSSLIPSISSSLPPSLKRNTNFLMPAKLSLLMSRRGRNKQETLWEVKYRV</sequence>
<accession>A0A8H7Z7N8</accession>
<dbReference type="VEuPathDB" id="FungiDB:I7I52_01730"/>
<gene>
    <name evidence="1" type="ORF">I7I52_01730</name>
</gene>
<evidence type="ECO:0000313" key="1">
    <source>
        <dbReference type="EMBL" id="KAG5303668.1"/>
    </source>
</evidence>
<name>A0A8H7Z7N8_AJECA</name>
<organism evidence="1 2">
    <name type="scientific">Ajellomyces capsulatus</name>
    <name type="common">Darling's disease fungus</name>
    <name type="synonym">Histoplasma capsulatum</name>
    <dbReference type="NCBI Taxonomy" id="5037"/>
    <lineage>
        <taxon>Eukaryota</taxon>
        <taxon>Fungi</taxon>
        <taxon>Dikarya</taxon>
        <taxon>Ascomycota</taxon>
        <taxon>Pezizomycotina</taxon>
        <taxon>Eurotiomycetes</taxon>
        <taxon>Eurotiomycetidae</taxon>
        <taxon>Onygenales</taxon>
        <taxon>Ajellomycetaceae</taxon>
        <taxon>Histoplasma</taxon>
    </lineage>
</organism>
<protein>
    <submittedName>
        <fullName evidence="1">Uncharacterized protein</fullName>
    </submittedName>
</protein>
<dbReference type="Proteomes" id="UP000670092">
    <property type="component" value="Unassembled WGS sequence"/>
</dbReference>
<evidence type="ECO:0000313" key="2">
    <source>
        <dbReference type="Proteomes" id="UP000670092"/>
    </source>
</evidence>
<reference evidence="1 2" key="1">
    <citation type="submission" date="2021-01" db="EMBL/GenBank/DDBJ databases">
        <title>Chromosome-level genome assembly of a human fungal pathogen reveals clustering of transcriptionally co-regulated genes.</title>
        <authorList>
            <person name="Voorhies M."/>
            <person name="Cohen S."/>
            <person name="Shea T.P."/>
            <person name="Petrus S."/>
            <person name="Munoz J.F."/>
            <person name="Poplawski S."/>
            <person name="Goldman W.E."/>
            <person name="Michael T."/>
            <person name="Cuomo C.A."/>
            <person name="Sil A."/>
            <person name="Beyhan S."/>
        </authorList>
    </citation>
    <scope>NUCLEOTIDE SEQUENCE [LARGE SCALE GENOMIC DNA]</scope>
    <source>
        <strain evidence="1 2">G184AR</strain>
    </source>
</reference>
<proteinExistence type="predicted"/>